<accession>A0A6J5RPE2</accession>
<reference evidence="1" key="1">
    <citation type="submission" date="2020-05" db="EMBL/GenBank/DDBJ databases">
        <authorList>
            <person name="Chiriac C."/>
            <person name="Salcher M."/>
            <person name="Ghai R."/>
            <person name="Kavagutti S V."/>
        </authorList>
    </citation>
    <scope>NUCLEOTIDE SEQUENCE</scope>
</reference>
<gene>
    <name evidence="1" type="ORF">UFOVP1298_25</name>
</gene>
<proteinExistence type="predicted"/>
<evidence type="ECO:0000313" key="1">
    <source>
        <dbReference type="EMBL" id="CAB4195538.1"/>
    </source>
</evidence>
<dbReference type="EMBL" id="LR797250">
    <property type="protein sequence ID" value="CAB4195538.1"/>
    <property type="molecule type" value="Genomic_DNA"/>
</dbReference>
<name>A0A6J5RPE2_9CAUD</name>
<protein>
    <submittedName>
        <fullName evidence="1">SaV-like</fullName>
    </submittedName>
</protein>
<sequence length="78" mass="9138">MSALDIQVAGGHYKGKRIQPVEYIHANNLNFLEGCIVKRITRWRDKPADQRFQDLEKIKHEIDLLIEMEQKYATPTIT</sequence>
<organism evidence="1">
    <name type="scientific">uncultured Caudovirales phage</name>
    <dbReference type="NCBI Taxonomy" id="2100421"/>
    <lineage>
        <taxon>Viruses</taxon>
        <taxon>Duplodnaviria</taxon>
        <taxon>Heunggongvirae</taxon>
        <taxon>Uroviricota</taxon>
        <taxon>Caudoviricetes</taxon>
        <taxon>Peduoviridae</taxon>
        <taxon>Maltschvirus</taxon>
        <taxon>Maltschvirus maltsch</taxon>
    </lineage>
</organism>